<sequence>MFFSLLTLLVICAIAVFTFFKDPEGVISTLLRIALVILSILTGVLQIAAVALGAVGCFGWIAIPENFNGNIKMSLKFGWFCALFAFLAVGLLNITSCVWVCCLSKRQNHGGGTVYLPQGQPQYAPSPYNQPQNVHYQPQTSNIAFQQQPQYPPQQQQPYYQQPPPQQH</sequence>
<proteinExistence type="predicted"/>
<name>A0AC35FD25_9BILA</name>
<evidence type="ECO:0000313" key="1">
    <source>
        <dbReference type="Proteomes" id="UP000887580"/>
    </source>
</evidence>
<evidence type="ECO:0000313" key="2">
    <source>
        <dbReference type="WBParaSite" id="PS1159_v2.g16361.t1"/>
    </source>
</evidence>
<dbReference type="WBParaSite" id="PS1159_v2.g16361.t1">
    <property type="protein sequence ID" value="PS1159_v2.g16361.t1"/>
    <property type="gene ID" value="PS1159_v2.g16361"/>
</dbReference>
<protein>
    <submittedName>
        <fullName evidence="2">Uncharacterized protein</fullName>
    </submittedName>
</protein>
<dbReference type="Proteomes" id="UP000887580">
    <property type="component" value="Unplaced"/>
</dbReference>
<accession>A0AC35FD25</accession>
<organism evidence="1 2">
    <name type="scientific">Panagrolaimus sp. PS1159</name>
    <dbReference type="NCBI Taxonomy" id="55785"/>
    <lineage>
        <taxon>Eukaryota</taxon>
        <taxon>Metazoa</taxon>
        <taxon>Ecdysozoa</taxon>
        <taxon>Nematoda</taxon>
        <taxon>Chromadorea</taxon>
        <taxon>Rhabditida</taxon>
        <taxon>Tylenchina</taxon>
        <taxon>Panagrolaimomorpha</taxon>
        <taxon>Panagrolaimoidea</taxon>
        <taxon>Panagrolaimidae</taxon>
        <taxon>Panagrolaimus</taxon>
    </lineage>
</organism>
<reference evidence="2" key="1">
    <citation type="submission" date="2022-11" db="UniProtKB">
        <authorList>
            <consortium name="WormBaseParasite"/>
        </authorList>
    </citation>
    <scope>IDENTIFICATION</scope>
</reference>